<keyword evidence="3" id="KW-1185">Reference proteome</keyword>
<dbReference type="EMBL" id="JAIZAY010000005">
    <property type="protein sequence ID" value="KAJ8042267.1"/>
    <property type="molecule type" value="Genomic_DNA"/>
</dbReference>
<dbReference type="Proteomes" id="UP001152320">
    <property type="component" value="Chromosome 5"/>
</dbReference>
<dbReference type="OrthoDB" id="445695at2759"/>
<dbReference type="PANTHER" id="PTHR10443">
    <property type="entry name" value="MICROSOMAL DIPEPTIDASE"/>
    <property type="match status" value="1"/>
</dbReference>
<dbReference type="Pfam" id="PF01244">
    <property type="entry name" value="Peptidase_M19"/>
    <property type="match status" value="1"/>
</dbReference>
<dbReference type="GO" id="GO:0070573">
    <property type="term" value="F:metallodipeptidase activity"/>
    <property type="evidence" value="ECO:0007669"/>
    <property type="project" value="InterPro"/>
</dbReference>
<dbReference type="GO" id="GO:0006508">
    <property type="term" value="P:proteolysis"/>
    <property type="evidence" value="ECO:0007669"/>
    <property type="project" value="UniProtKB-KW"/>
</dbReference>
<proteinExistence type="inferred from homology"/>
<keyword evidence="1" id="KW-0479">Metal-binding</keyword>
<dbReference type="GO" id="GO:0046872">
    <property type="term" value="F:metal ion binding"/>
    <property type="evidence" value="ECO:0007669"/>
    <property type="project" value="UniProtKB-UniRule"/>
</dbReference>
<keyword evidence="1" id="KW-0482">Metalloprotease</keyword>
<name>A0A9Q1HAR8_HOLLE</name>
<sequence length="339" mass="37822">MGSTMKYAVIITTSLVIVAAIVVAIAVPLSKRDDKSPRELAEQWMSQTPLIDGHNDLPWFLKFNHDNRLEEIDLSVNIKDKYRTSHTDIPRLREGKVGAQFWAAYTSCGSQYKDAVTHVLDQIDVIKRMCKMYPEDFEFVTSAQGIIDAFEAGRIGGLIGVEGGHNIDSFPSVMRMLAELGVRYMTMTHSCNTPWADNWLTDTEDEEEEFDGLTEWGEKLVLEMNRIGVFVDLAHVSKATMQDALRVSLAPVIFSHSSAFSVCSSYRNVQDDIFPLVKENGGVIMVNFYTGYINCPPMNISDNTNEAELAQVADHIEYIAQNCGYDHVGIGGDYDGVPT</sequence>
<dbReference type="PANTHER" id="PTHR10443:SF12">
    <property type="entry name" value="DIPEPTIDASE"/>
    <property type="match status" value="1"/>
</dbReference>
<keyword evidence="1" id="KW-0449">Lipoprotein</keyword>
<dbReference type="CDD" id="cd01301">
    <property type="entry name" value="rDP_like"/>
    <property type="match status" value="1"/>
</dbReference>
<comment type="cofactor">
    <cofactor evidence="1">
        <name>Zn(2+)</name>
        <dbReference type="ChEBI" id="CHEBI:29105"/>
    </cofactor>
</comment>
<gene>
    <name evidence="2" type="ORF">HOLleu_13280</name>
</gene>
<keyword evidence="1" id="KW-0645">Protease</keyword>
<keyword evidence="1" id="KW-0336">GPI-anchor</keyword>
<keyword evidence="1" id="KW-1015">Disulfide bond</keyword>
<protein>
    <recommendedName>
        <fullName evidence="1">Dipeptidase</fullName>
        <ecNumber evidence="1">3.4.13.19</ecNumber>
    </recommendedName>
</protein>
<keyword evidence="1" id="KW-0862">Zinc</keyword>
<keyword evidence="1" id="KW-0472">Membrane</keyword>
<evidence type="ECO:0000313" key="3">
    <source>
        <dbReference type="Proteomes" id="UP001152320"/>
    </source>
</evidence>
<dbReference type="SUPFAM" id="SSF51556">
    <property type="entry name" value="Metallo-dependent hydrolases"/>
    <property type="match status" value="1"/>
</dbReference>
<dbReference type="InterPro" id="IPR008257">
    <property type="entry name" value="Pept_M19"/>
</dbReference>
<dbReference type="AlphaFoldDB" id="A0A9Q1HAR8"/>
<dbReference type="GO" id="GO:0098552">
    <property type="term" value="C:side of membrane"/>
    <property type="evidence" value="ECO:0007669"/>
    <property type="project" value="UniProtKB-KW"/>
</dbReference>
<keyword evidence="1" id="KW-0378">Hydrolase</keyword>
<comment type="subunit">
    <text evidence="1">Homodimer; disulfide-linked.</text>
</comment>
<comment type="subcellular location">
    <subcellularLocation>
        <location evidence="1">Membrane</location>
        <topology evidence="1">Lipid-anchor</topology>
        <topology evidence="1">GPI-anchor</topology>
    </subcellularLocation>
</comment>
<comment type="caution">
    <text evidence="2">The sequence shown here is derived from an EMBL/GenBank/DDBJ whole genome shotgun (WGS) entry which is preliminary data.</text>
</comment>
<dbReference type="PROSITE" id="PS51365">
    <property type="entry name" value="RENAL_DIPEPTIDASE_2"/>
    <property type="match status" value="1"/>
</dbReference>
<evidence type="ECO:0000256" key="1">
    <source>
        <dbReference type="RuleBase" id="RU341113"/>
    </source>
</evidence>
<accession>A0A9Q1HAR8</accession>
<comment type="similarity">
    <text evidence="1">Belongs to the metallo-dependent hydrolases superfamily. Peptidase M19 family.</text>
</comment>
<keyword evidence="1" id="KW-0325">Glycoprotein</keyword>
<dbReference type="Gene3D" id="3.20.20.140">
    <property type="entry name" value="Metal-dependent hydrolases"/>
    <property type="match status" value="1"/>
</dbReference>
<keyword evidence="1" id="KW-0224">Dipeptidase</keyword>
<reference evidence="2" key="1">
    <citation type="submission" date="2021-10" db="EMBL/GenBank/DDBJ databases">
        <title>Tropical sea cucumber genome reveals ecological adaptation and Cuvierian tubules defense mechanism.</title>
        <authorList>
            <person name="Chen T."/>
        </authorList>
    </citation>
    <scope>NUCLEOTIDE SEQUENCE</scope>
    <source>
        <strain evidence="2">Nanhai2018</strain>
        <tissue evidence="2">Muscle</tissue>
    </source>
</reference>
<evidence type="ECO:0000313" key="2">
    <source>
        <dbReference type="EMBL" id="KAJ8042267.1"/>
    </source>
</evidence>
<comment type="catalytic activity">
    <reaction evidence="1">
        <text>an L-aminoacyl-L-amino acid + H2O = 2 an L-alpha-amino acid</text>
        <dbReference type="Rhea" id="RHEA:48940"/>
        <dbReference type="ChEBI" id="CHEBI:15377"/>
        <dbReference type="ChEBI" id="CHEBI:59869"/>
        <dbReference type="ChEBI" id="CHEBI:77460"/>
        <dbReference type="EC" id="3.4.13.19"/>
    </reaction>
</comment>
<organism evidence="2 3">
    <name type="scientific">Holothuria leucospilota</name>
    <name type="common">Black long sea cucumber</name>
    <name type="synonym">Mertensiothuria leucospilota</name>
    <dbReference type="NCBI Taxonomy" id="206669"/>
    <lineage>
        <taxon>Eukaryota</taxon>
        <taxon>Metazoa</taxon>
        <taxon>Echinodermata</taxon>
        <taxon>Eleutherozoa</taxon>
        <taxon>Echinozoa</taxon>
        <taxon>Holothuroidea</taxon>
        <taxon>Aspidochirotacea</taxon>
        <taxon>Aspidochirotida</taxon>
        <taxon>Holothuriidae</taxon>
        <taxon>Holothuria</taxon>
    </lineage>
</organism>
<dbReference type="InterPro" id="IPR032466">
    <property type="entry name" value="Metal_Hydrolase"/>
</dbReference>
<dbReference type="EC" id="3.4.13.19" evidence="1"/>